<proteinExistence type="predicted"/>
<dbReference type="AlphaFoldDB" id="A0A2H3JC14"/>
<dbReference type="Proteomes" id="UP000218811">
    <property type="component" value="Unassembled WGS sequence"/>
</dbReference>
<keyword evidence="2" id="KW-1185">Reference proteome</keyword>
<gene>
    <name evidence="1" type="ORF">WOLCODRAFT_158084</name>
</gene>
<reference evidence="1 2" key="1">
    <citation type="journal article" date="2012" name="Science">
        <title>The Paleozoic origin of enzymatic lignin decomposition reconstructed from 31 fungal genomes.</title>
        <authorList>
            <person name="Floudas D."/>
            <person name="Binder M."/>
            <person name="Riley R."/>
            <person name="Barry K."/>
            <person name="Blanchette R.A."/>
            <person name="Henrissat B."/>
            <person name="Martinez A.T."/>
            <person name="Otillar R."/>
            <person name="Spatafora J.W."/>
            <person name="Yadav J.S."/>
            <person name="Aerts A."/>
            <person name="Benoit I."/>
            <person name="Boyd A."/>
            <person name="Carlson A."/>
            <person name="Copeland A."/>
            <person name="Coutinho P.M."/>
            <person name="de Vries R.P."/>
            <person name="Ferreira P."/>
            <person name="Findley K."/>
            <person name="Foster B."/>
            <person name="Gaskell J."/>
            <person name="Glotzer D."/>
            <person name="Gorecki P."/>
            <person name="Heitman J."/>
            <person name="Hesse C."/>
            <person name="Hori C."/>
            <person name="Igarashi K."/>
            <person name="Jurgens J.A."/>
            <person name="Kallen N."/>
            <person name="Kersten P."/>
            <person name="Kohler A."/>
            <person name="Kuees U."/>
            <person name="Kumar T.K.A."/>
            <person name="Kuo A."/>
            <person name="LaButti K."/>
            <person name="Larrondo L.F."/>
            <person name="Lindquist E."/>
            <person name="Ling A."/>
            <person name="Lombard V."/>
            <person name="Lucas S."/>
            <person name="Lundell T."/>
            <person name="Martin R."/>
            <person name="McLaughlin D.J."/>
            <person name="Morgenstern I."/>
            <person name="Morin E."/>
            <person name="Murat C."/>
            <person name="Nagy L.G."/>
            <person name="Nolan M."/>
            <person name="Ohm R.A."/>
            <person name="Patyshakuliyeva A."/>
            <person name="Rokas A."/>
            <person name="Ruiz-Duenas F.J."/>
            <person name="Sabat G."/>
            <person name="Salamov A."/>
            <person name="Samejima M."/>
            <person name="Schmutz J."/>
            <person name="Slot J.C."/>
            <person name="St John F."/>
            <person name="Stenlid J."/>
            <person name="Sun H."/>
            <person name="Sun S."/>
            <person name="Syed K."/>
            <person name="Tsang A."/>
            <person name="Wiebenga A."/>
            <person name="Young D."/>
            <person name="Pisabarro A."/>
            <person name="Eastwood D.C."/>
            <person name="Martin F."/>
            <person name="Cullen D."/>
            <person name="Grigoriev I.V."/>
            <person name="Hibbett D.S."/>
        </authorList>
    </citation>
    <scope>NUCLEOTIDE SEQUENCE [LARGE SCALE GENOMIC DNA]</scope>
    <source>
        <strain evidence="1 2">MD-104</strain>
    </source>
</reference>
<dbReference type="EMBL" id="KB467920">
    <property type="protein sequence ID" value="PCH37353.1"/>
    <property type="molecule type" value="Genomic_DNA"/>
</dbReference>
<accession>A0A2H3JC14</accession>
<sequence>MLAAASSCSLRYEHQIKDLEAHLTGDVSNSRTIHNFFQEVLVGLHQSRQHAGAALNATVPHISRNLNDTGVLELLREELPFV</sequence>
<dbReference type="OrthoDB" id="2788977at2759"/>
<name>A0A2H3JC14_WOLCO</name>
<organism evidence="1 2">
    <name type="scientific">Wolfiporia cocos (strain MD-104)</name>
    <name type="common">Brown rot fungus</name>
    <dbReference type="NCBI Taxonomy" id="742152"/>
    <lineage>
        <taxon>Eukaryota</taxon>
        <taxon>Fungi</taxon>
        <taxon>Dikarya</taxon>
        <taxon>Basidiomycota</taxon>
        <taxon>Agaricomycotina</taxon>
        <taxon>Agaricomycetes</taxon>
        <taxon>Polyporales</taxon>
        <taxon>Phaeolaceae</taxon>
        <taxon>Wolfiporia</taxon>
    </lineage>
</organism>
<evidence type="ECO:0000313" key="2">
    <source>
        <dbReference type="Proteomes" id="UP000218811"/>
    </source>
</evidence>
<protein>
    <submittedName>
        <fullName evidence="1">Uncharacterized protein</fullName>
    </submittedName>
</protein>
<evidence type="ECO:0000313" key="1">
    <source>
        <dbReference type="EMBL" id="PCH37353.1"/>
    </source>
</evidence>